<comment type="caution">
    <text evidence="1">The sequence shown here is derived from an EMBL/GenBank/DDBJ whole genome shotgun (WGS) entry which is preliminary data.</text>
</comment>
<gene>
    <name evidence="1" type="ORF">OIU85_005829</name>
</gene>
<proteinExistence type="predicted"/>
<dbReference type="OrthoDB" id="1914234at2759"/>
<sequence length="417" mass="46342">MGSRVPVQHCNLRSAGSFISTNSLHDLNTVDSRPSNIDSISADADHTLNADEDSDAVDCIHDSYSNSLPLHSVGVEEDHTSLENTGSSGGAYDILSIEDVSPIESARARFLQIIVDHFISDHVIKVVDNESEYAVHPGQDKLTKRKSGDVQYEGDPMFALPLMYVANMYETLVNDVNTRLASLNGVRDKTIGVALEAAGGLYRRMAKKFPKKGSCIFKRRELATSIETRTRFPELVIQEEKRVRFVVVNGLGIVEKPSSMPIVDAEWIYGYKERLYQIFFIQSGLPKKARMRLTSLSEVLCLAFEILNSTPQRHKFRRALSNIPGLTTLPTEDNSSTMTTAQGFDLTIIKKFTKVSMQPNFLKIINVGHLHICLKLLMLPSLQPFLSTWSTCSPSQEAMLEGACIQCRTGKVPSTLE</sequence>
<keyword evidence="2" id="KW-1185">Reference proteome</keyword>
<evidence type="ECO:0000313" key="1">
    <source>
        <dbReference type="EMBL" id="KAJ6689463.1"/>
    </source>
</evidence>
<name>A0A9Q0SU16_SALVM</name>
<accession>A0A9Q0SU16</accession>
<organism evidence="1 2">
    <name type="scientific">Salix viminalis</name>
    <name type="common">Common osier</name>
    <name type="synonym">Basket willow</name>
    <dbReference type="NCBI Taxonomy" id="40686"/>
    <lineage>
        <taxon>Eukaryota</taxon>
        <taxon>Viridiplantae</taxon>
        <taxon>Streptophyta</taxon>
        <taxon>Embryophyta</taxon>
        <taxon>Tracheophyta</taxon>
        <taxon>Spermatophyta</taxon>
        <taxon>Magnoliopsida</taxon>
        <taxon>eudicotyledons</taxon>
        <taxon>Gunneridae</taxon>
        <taxon>Pentapetalae</taxon>
        <taxon>rosids</taxon>
        <taxon>fabids</taxon>
        <taxon>Malpighiales</taxon>
        <taxon>Salicaceae</taxon>
        <taxon>Saliceae</taxon>
        <taxon>Salix</taxon>
    </lineage>
</organism>
<dbReference type="EMBL" id="JAPFFL010000012">
    <property type="protein sequence ID" value="KAJ6689463.1"/>
    <property type="molecule type" value="Genomic_DNA"/>
</dbReference>
<dbReference type="Proteomes" id="UP001151529">
    <property type="component" value="Chromosome 8"/>
</dbReference>
<protein>
    <submittedName>
        <fullName evidence="1">Uncharacterized protein</fullName>
    </submittedName>
</protein>
<reference evidence="1" key="1">
    <citation type="submission" date="2022-11" db="EMBL/GenBank/DDBJ databases">
        <authorList>
            <person name="Hyden B.L."/>
            <person name="Feng K."/>
            <person name="Yates T."/>
            <person name="Jawdy S."/>
            <person name="Smart L.B."/>
            <person name="Muchero W."/>
        </authorList>
    </citation>
    <scope>NUCLEOTIDE SEQUENCE</scope>
    <source>
        <tissue evidence="1">Shoot tip</tissue>
    </source>
</reference>
<evidence type="ECO:0000313" key="2">
    <source>
        <dbReference type="Proteomes" id="UP001151529"/>
    </source>
</evidence>
<reference evidence="1" key="2">
    <citation type="journal article" date="2023" name="Int. J. Mol. Sci.">
        <title>De Novo Assembly and Annotation of 11 Diverse Shrub Willow (Salix) Genomes Reveals Novel Gene Organization in Sex-Linked Regions.</title>
        <authorList>
            <person name="Hyden B."/>
            <person name="Feng K."/>
            <person name="Yates T.B."/>
            <person name="Jawdy S."/>
            <person name="Cereghino C."/>
            <person name="Smart L.B."/>
            <person name="Muchero W."/>
        </authorList>
    </citation>
    <scope>NUCLEOTIDE SEQUENCE [LARGE SCALE GENOMIC DNA]</scope>
    <source>
        <tissue evidence="1">Shoot tip</tissue>
    </source>
</reference>
<dbReference type="AlphaFoldDB" id="A0A9Q0SU16"/>